<keyword evidence="3" id="KW-1185">Reference proteome</keyword>
<proteinExistence type="predicted"/>
<reference evidence="2" key="1">
    <citation type="journal article" date="2020" name="Stud. Mycol.">
        <title>101 Dothideomycetes genomes: a test case for predicting lifestyles and emergence of pathogens.</title>
        <authorList>
            <person name="Haridas S."/>
            <person name="Albert R."/>
            <person name="Binder M."/>
            <person name="Bloem J."/>
            <person name="Labutti K."/>
            <person name="Salamov A."/>
            <person name="Andreopoulos B."/>
            <person name="Baker S."/>
            <person name="Barry K."/>
            <person name="Bills G."/>
            <person name="Bluhm B."/>
            <person name="Cannon C."/>
            <person name="Castanera R."/>
            <person name="Culley D."/>
            <person name="Daum C."/>
            <person name="Ezra D."/>
            <person name="Gonzalez J."/>
            <person name="Henrissat B."/>
            <person name="Kuo A."/>
            <person name="Liang C."/>
            <person name="Lipzen A."/>
            <person name="Lutzoni F."/>
            <person name="Magnuson J."/>
            <person name="Mondo S."/>
            <person name="Nolan M."/>
            <person name="Ohm R."/>
            <person name="Pangilinan J."/>
            <person name="Park H.-J."/>
            <person name="Ramirez L."/>
            <person name="Alfaro M."/>
            <person name="Sun H."/>
            <person name="Tritt A."/>
            <person name="Yoshinaga Y."/>
            <person name="Zwiers L.-H."/>
            <person name="Turgeon B."/>
            <person name="Goodwin S."/>
            <person name="Spatafora J."/>
            <person name="Crous P."/>
            <person name="Grigoriev I."/>
        </authorList>
    </citation>
    <scope>NUCLEOTIDE SEQUENCE</scope>
    <source>
        <strain evidence="2">CBS 121410</strain>
    </source>
</reference>
<dbReference type="InterPro" id="IPR022024">
    <property type="entry name" value="DUF3602"/>
</dbReference>
<sequence length="188" mass="19263">MPWGRGGAGNIAQVEEANKRAAEDLEASQQAAETTLDPSPADLPTRTDSNAAVAAAAAAPPLQEYAHMGRGGAGNYYSPASLEQTGTFSAPGPADTSTAEPVREADPGAAAAAAAAAAAPDMPIARTGRGGAGNFHWAEQQPVQGGAERNTEEQVRERVESDVEKGLSRPPNAFLGNGKEMDRFAEGH</sequence>
<accession>A0A9P4M1U8</accession>
<dbReference type="OrthoDB" id="4159136at2759"/>
<dbReference type="EMBL" id="ML978711">
    <property type="protein sequence ID" value="KAF2091542.1"/>
    <property type="molecule type" value="Genomic_DNA"/>
</dbReference>
<dbReference type="InterPro" id="IPR053203">
    <property type="entry name" value="Cisplatin_resist-associated"/>
</dbReference>
<name>A0A9P4M1U8_9PEZI</name>
<feature type="compositionally biased region" description="Basic and acidic residues" evidence="1">
    <location>
        <begin position="179"/>
        <end position="188"/>
    </location>
</feature>
<dbReference type="PANTHER" id="PTHR34693">
    <property type="entry name" value="PROTEIN PAR32"/>
    <property type="match status" value="1"/>
</dbReference>
<feature type="compositionally biased region" description="Basic and acidic residues" evidence="1">
    <location>
        <begin position="149"/>
        <end position="167"/>
    </location>
</feature>
<evidence type="ECO:0000313" key="3">
    <source>
        <dbReference type="Proteomes" id="UP000799776"/>
    </source>
</evidence>
<dbReference type="PANTHER" id="PTHR34693:SF5">
    <property type="match status" value="1"/>
</dbReference>
<feature type="compositionally biased region" description="Low complexity" evidence="1">
    <location>
        <begin position="109"/>
        <end position="119"/>
    </location>
</feature>
<evidence type="ECO:0000256" key="1">
    <source>
        <dbReference type="SAM" id="MobiDB-lite"/>
    </source>
</evidence>
<feature type="region of interest" description="Disordered" evidence="1">
    <location>
        <begin position="1"/>
        <end position="188"/>
    </location>
</feature>
<protein>
    <submittedName>
        <fullName evidence="2">Uncharacterized protein</fullName>
    </submittedName>
</protein>
<comment type="caution">
    <text evidence="2">The sequence shown here is derived from an EMBL/GenBank/DDBJ whole genome shotgun (WGS) entry which is preliminary data.</text>
</comment>
<feature type="compositionally biased region" description="Polar residues" evidence="1">
    <location>
        <begin position="27"/>
        <end position="37"/>
    </location>
</feature>
<dbReference type="Proteomes" id="UP000799776">
    <property type="component" value="Unassembled WGS sequence"/>
</dbReference>
<evidence type="ECO:0000313" key="2">
    <source>
        <dbReference type="EMBL" id="KAF2091542.1"/>
    </source>
</evidence>
<dbReference type="AlphaFoldDB" id="A0A9P4M1U8"/>
<organism evidence="2 3">
    <name type="scientific">Saccharata proteae CBS 121410</name>
    <dbReference type="NCBI Taxonomy" id="1314787"/>
    <lineage>
        <taxon>Eukaryota</taxon>
        <taxon>Fungi</taxon>
        <taxon>Dikarya</taxon>
        <taxon>Ascomycota</taxon>
        <taxon>Pezizomycotina</taxon>
        <taxon>Dothideomycetes</taxon>
        <taxon>Dothideomycetes incertae sedis</taxon>
        <taxon>Botryosphaeriales</taxon>
        <taxon>Saccharataceae</taxon>
        <taxon>Saccharata</taxon>
    </lineage>
</organism>
<gene>
    <name evidence="2" type="ORF">K490DRAFT_31526</name>
</gene>
<dbReference type="Pfam" id="PF12223">
    <property type="entry name" value="DUF3602"/>
    <property type="match status" value="1"/>
</dbReference>